<dbReference type="EMBL" id="LAZR01001069">
    <property type="protein sequence ID" value="KKN51305.1"/>
    <property type="molecule type" value="Genomic_DNA"/>
</dbReference>
<accession>A0A0F9R432</accession>
<protein>
    <submittedName>
        <fullName evidence="1">Uncharacterized protein</fullName>
    </submittedName>
</protein>
<proteinExistence type="predicted"/>
<reference evidence="1" key="1">
    <citation type="journal article" date="2015" name="Nature">
        <title>Complex archaea that bridge the gap between prokaryotes and eukaryotes.</title>
        <authorList>
            <person name="Spang A."/>
            <person name="Saw J.H."/>
            <person name="Jorgensen S.L."/>
            <person name="Zaremba-Niedzwiedzka K."/>
            <person name="Martijn J."/>
            <person name="Lind A.E."/>
            <person name="van Eijk R."/>
            <person name="Schleper C."/>
            <person name="Guy L."/>
            <person name="Ettema T.J."/>
        </authorList>
    </citation>
    <scope>NUCLEOTIDE SEQUENCE</scope>
</reference>
<comment type="caution">
    <text evidence="1">The sequence shown here is derived from an EMBL/GenBank/DDBJ whole genome shotgun (WGS) entry which is preliminary data.</text>
</comment>
<gene>
    <name evidence="1" type="ORF">LCGC14_0624130</name>
</gene>
<name>A0A0F9R432_9ZZZZ</name>
<evidence type="ECO:0000313" key="1">
    <source>
        <dbReference type="EMBL" id="KKN51305.1"/>
    </source>
</evidence>
<sequence>MVAAGMTERDIGYVLGVKPTTISKWKQRYSEFKRATDSKSSAKQIATSHLVANGLRSAIGYDFEEIDQVFKRIKNHNWDEENPDASEEYILVIDKETRKLKHRAPDKDLLMFFLLNLSNEYHNVRSIQVEQTKKQINVSITGHLESADIRKLAGAAFKTADTLDKKTKVIESKVVDVIDGEFNNDSISVPRCADIIKVSSDVNDEFLESILDEKV</sequence>
<organism evidence="1">
    <name type="scientific">marine sediment metagenome</name>
    <dbReference type="NCBI Taxonomy" id="412755"/>
    <lineage>
        <taxon>unclassified sequences</taxon>
        <taxon>metagenomes</taxon>
        <taxon>ecological metagenomes</taxon>
    </lineage>
</organism>
<dbReference type="AlphaFoldDB" id="A0A0F9R432"/>